<dbReference type="Pfam" id="PF13359">
    <property type="entry name" value="DDE_Tnp_4"/>
    <property type="match status" value="1"/>
</dbReference>
<evidence type="ECO:0000313" key="4">
    <source>
        <dbReference type="EMBL" id="DBA01270.1"/>
    </source>
</evidence>
<keyword evidence="5" id="KW-1185">Reference proteome</keyword>
<reference evidence="4" key="1">
    <citation type="submission" date="2022-11" db="EMBL/GenBank/DDBJ databases">
        <authorList>
            <person name="Morgan W.R."/>
            <person name="Tartar A."/>
        </authorList>
    </citation>
    <scope>NUCLEOTIDE SEQUENCE</scope>
    <source>
        <strain evidence="4">ARSEF 373</strain>
    </source>
</reference>
<evidence type="ECO:0000259" key="3">
    <source>
        <dbReference type="Pfam" id="PF13359"/>
    </source>
</evidence>
<protein>
    <recommendedName>
        <fullName evidence="3">DDE Tnp4 domain-containing protein</fullName>
    </recommendedName>
</protein>
<dbReference type="Proteomes" id="UP001146120">
    <property type="component" value="Unassembled WGS sequence"/>
</dbReference>
<name>A0AAV2Z695_9STRA</name>
<evidence type="ECO:0000256" key="2">
    <source>
        <dbReference type="ARBA" id="ARBA00022723"/>
    </source>
</evidence>
<comment type="cofactor">
    <cofactor evidence="1">
        <name>a divalent metal cation</name>
        <dbReference type="ChEBI" id="CHEBI:60240"/>
    </cofactor>
</comment>
<gene>
    <name evidence="4" type="ORF">N0F65_010862</name>
</gene>
<dbReference type="GO" id="GO:0046872">
    <property type="term" value="F:metal ion binding"/>
    <property type="evidence" value="ECO:0007669"/>
    <property type="project" value="UniProtKB-KW"/>
</dbReference>
<evidence type="ECO:0000256" key="1">
    <source>
        <dbReference type="ARBA" id="ARBA00001968"/>
    </source>
</evidence>
<dbReference type="EMBL" id="DAKRPA010000051">
    <property type="protein sequence ID" value="DBA01270.1"/>
    <property type="molecule type" value="Genomic_DNA"/>
</dbReference>
<comment type="caution">
    <text evidence="4">The sequence shown here is derived from an EMBL/GenBank/DDBJ whole genome shotgun (WGS) entry which is preliminary data.</text>
</comment>
<dbReference type="AlphaFoldDB" id="A0AAV2Z695"/>
<accession>A0AAV2Z695</accession>
<reference evidence="4" key="2">
    <citation type="journal article" date="2023" name="Microbiol Resour">
        <title>Decontamination and Annotation of the Draft Genome Sequence of the Oomycete Lagenidium giganteum ARSEF 373.</title>
        <authorList>
            <person name="Morgan W.R."/>
            <person name="Tartar A."/>
        </authorList>
    </citation>
    <scope>NUCLEOTIDE SEQUENCE</scope>
    <source>
        <strain evidence="4">ARSEF 373</strain>
    </source>
</reference>
<organism evidence="4 5">
    <name type="scientific">Lagenidium giganteum</name>
    <dbReference type="NCBI Taxonomy" id="4803"/>
    <lineage>
        <taxon>Eukaryota</taxon>
        <taxon>Sar</taxon>
        <taxon>Stramenopiles</taxon>
        <taxon>Oomycota</taxon>
        <taxon>Peronosporomycetes</taxon>
        <taxon>Pythiales</taxon>
        <taxon>Pythiaceae</taxon>
    </lineage>
</organism>
<dbReference type="InterPro" id="IPR027806">
    <property type="entry name" value="HARBI1_dom"/>
</dbReference>
<keyword evidence="2" id="KW-0479">Metal-binding</keyword>
<feature type="domain" description="DDE Tnp4" evidence="3">
    <location>
        <begin position="3"/>
        <end position="57"/>
    </location>
</feature>
<evidence type="ECO:0000313" key="5">
    <source>
        <dbReference type="Proteomes" id="UP001146120"/>
    </source>
</evidence>
<proteinExistence type="predicted"/>
<sequence>MPHDERKYNYRHIGTRIVVEMAFGRLKNMFRIFQTPLLHDTPEKMAQIIKCSLVLHNWMIDLRSELTQTPPESWMYIGGDVSAKFDKVSGDDAKRVRDQVKAYVNFY</sequence>